<dbReference type="EMBL" id="CACRXK020000418">
    <property type="protein sequence ID" value="CAB3981690.1"/>
    <property type="molecule type" value="Genomic_DNA"/>
</dbReference>
<comment type="caution">
    <text evidence="2">The sequence shown here is derived from an EMBL/GenBank/DDBJ whole genome shotgun (WGS) entry which is preliminary data.</text>
</comment>
<evidence type="ECO:0000313" key="2">
    <source>
        <dbReference type="EMBL" id="CAB3981690.1"/>
    </source>
</evidence>
<dbReference type="AlphaFoldDB" id="A0A7D9DEY2"/>
<evidence type="ECO:0000256" key="1">
    <source>
        <dbReference type="SAM" id="MobiDB-lite"/>
    </source>
</evidence>
<reference evidence="2" key="1">
    <citation type="submission" date="2020-04" db="EMBL/GenBank/DDBJ databases">
        <authorList>
            <person name="Alioto T."/>
            <person name="Alioto T."/>
            <person name="Gomez Garrido J."/>
        </authorList>
    </citation>
    <scope>NUCLEOTIDE SEQUENCE</scope>
    <source>
        <strain evidence="2">A484AB</strain>
    </source>
</reference>
<proteinExistence type="predicted"/>
<protein>
    <submittedName>
        <fullName evidence="2">Uncharacterized protein</fullName>
    </submittedName>
</protein>
<feature type="region of interest" description="Disordered" evidence="1">
    <location>
        <begin position="87"/>
        <end position="115"/>
    </location>
</feature>
<keyword evidence="3" id="KW-1185">Reference proteome</keyword>
<gene>
    <name evidence="2" type="ORF">PACLA_8A034664</name>
</gene>
<dbReference type="Proteomes" id="UP001152795">
    <property type="component" value="Unassembled WGS sequence"/>
</dbReference>
<organism evidence="2 3">
    <name type="scientific">Paramuricea clavata</name>
    <name type="common">Red gorgonian</name>
    <name type="synonym">Violescent sea-whip</name>
    <dbReference type="NCBI Taxonomy" id="317549"/>
    <lineage>
        <taxon>Eukaryota</taxon>
        <taxon>Metazoa</taxon>
        <taxon>Cnidaria</taxon>
        <taxon>Anthozoa</taxon>
        <taxon>Octocorallia</taxon>
        <taxon>Malacalcyonacea</taxon>
        <taxon>Plexauridae</taxon>
        <taxon>Paramuricea</taxon>
    </lineage>
</organism>
<evidence type="ECO:0000313" key="3">
    <source>
        <dbReference type="Proteomes" id="UP001152795"/>
    </source>
</evidence>
<accession>A0A7D9DEY2</accession>
<name>A0A7D9DEY2_PARCT</name>
<sequence>MFNGSQVCTRCWLSRMVKSREKVCPINGCTTPKRKLQRLYALPLGELDAECSQNVLQKFQVAKEDKVCRRCRTNIISYIEREKRQTPLLSPPTIPSTPNVQKSFSSGRPRVRYSEASAATKRRMKASAKNMLSGVIRDCDDISRGEGVQLVQDAMGNTALKKDTSEKENNINVQNIFEGISDTYEKESHGPAGKIRLLSSIAPHFKNKEIKKAIPCTDYELTEARKHAQLYGPGATPPPAEKVKRYRIPPEDLAFVLNFIHHPDNTCRSSHRMASCEGSKSSWISDMFENDQQPVMWLKDGQLHLYKKYREECEKEGRKPISESKFRDGLSAGNFKEMARMTGLCNICDEVGAQNWKKLFELIEMLGKEINGDTTSVEDEQEDEFEDEDIDQTTVTMIDITDQDDKYKQHNPLPVDCPVLMVEVNPHIDQLDNLVKKCKILKGHLLSKFSSELQQHSACPFHCMELLLNEKSSCKNHHEICQECIQRFTLFDDLLATINVSSLNATRKKYYREKFIILQRNLDLYIAHLVRGKHQRTQFMKDIEELKPGHALVVCDYMMKLLLEKFREPQRDWYGKKGVSVHGSMFFIKTKESGEDIMVEIHDVFSNGDCTQNWYFSASAFEATFKNFSARHEDVTSLVIWSDNGPHYHNTSIIFWLSRASELWNMDIVRYSFFEAQKGKTSLDSHFATFKFALKSWMKKGNDLLDSADIVDGTTDNLKGTHVYEIHINRYNEPQSAKTLDGITSFSDFTFVKSPKETHKSVVARELTDTGTTMTIIPKKISKLWPSYIITSSSLSTGVTSEYDQKLSENVKPRYNTTTPKKKKTSGLKETNRGMVQSNANKTKQSSSRCPKCQKFFLRRGCMLKHVASCTDAKESKWKTLDELKTSFPLVQAMGLLNSARALNVRNLISNKDNNETEPNPLWCYLLKGSGKKVKVGKRNCFTEQQKEIMKDCFDVGEKDKRKRFTTQSCQRLMEEKIGKELTLSTRQIASFWSNYKRKKNT</sequence>
<dbReference type="OrthoDB" id="5987289at2759"/>
<dbReference type="PANTHER" id="PTHR33845">
    <property type="entry name" value="C2H2-TYPE DOMAIN-CONTAINING PROTEIN"/>
    <property type="match status" value="1"/>
</dbReference>
<dbReference type="PANTHER" id="PTHR33845:SF1">
    <property type="entry name" value="C2H2-TYPE DOMAIN-CONTAINING PROTEIN"/>
    <property type="match status" value="1"/>
</dbReference>